<protein>
    <submittedName>
        <fullName evidence="3">Uncharacterized protein</fullName>
    </submittedName>
</protein>
<feature type="transmembrane region" description="Helical" evidence="2">
    <location>
        <begin position="560"/>
        <end position="583"/>
    </location>
</feature>
<feature type="region of interest" description="Disordered" evidence="1">
    <location>
        <begin position="668"/>
        <end position="688"/>
    </location>
</feature>
<comment type="caution">
    <text evidence="3">The sequence shown here is derived from an EMBL/GenBank/DDBJ whole genome shotgun (WGS) entry which is preliminary data.</text>
</comment>
<keyword evidence="2" id="KW-1133">Transmembrane helix</keyword>
<evidence type="ECO:0000313" key="4">
    <source>
        <dbReference type="Proteomes" id="UP000738349"/>
    </source>
</evidence>
<feature type="compositionally biased region" description="Polar residues" evidence="1">
    <location>
        <begin position="669"/>
        <end position="688"/>
    </location>
</feature>
<proteinExistence type="predicted"/>
<feature type="transmembrane region" description="Helical" evidence="2">
    <location>
        <begin position="40"/>
        <end position="67"/>
    </location>
</feature>
<dbReference type="EMBL" id="JAGMUV010000011">
    <property type="protein sequence ID" value="KAH7140695.1"/>
    <property type="molecule type" value="Genomic_DNA"/>
</dbReference>
<keyword evidence="2" id="KW-0472">Membrane</keyword>
<evidence type="ECO:0000313" key="3">
    <source>
        <dbReference type="EMBL" id="KAH7140695.1"/>
    </source>
</evidence>
<keyword evidence="4" id="KW-1185">Reference proteome</keyword>
<feature type="transmembrane region" description="Helical" evidence="2">
    <location>
        <begin position="130"/>
        <end position="156"/>
    </location>
</feature>
<dbReference type="OrthoDB" id="3540210at2759"/>
<sequence length="716" mass="79849">MSSLGFYVKPDYIRKGGWTNWDGDVTTGGKLTVSKKNAELLMVFIGIFLVFMEAGLWSLISFALFIWRRSRNLKLVGNPSTSTSVDRDALWHQQQATLRNGGDDRTVGITYISLWLNYGWRDPKVVLRTFPIIFIALLSFLTFLIALPFITAYFMLDNQGVEVLIDSPLCGWWEASFEGSAVIASTDVANRTREAIQYTDLCYEVDSPSDLCDSFLIKRRMKWEGWHNTECPFQAEMCLGKETFPAFQMRTMILDSHEQFGMNSPKGGRFGLQKTTTCAPLDVKAWSLVDDGTIDGENITKVYFGATSSDDYTFGVSNLQFTASAGYNLASYYSYTYNQSQSFGTFTPIDELSRDDGDVSIIILNNNKVPVSGFNGPCRDPFYSATNRQDAAFPGWYLPDAPITAIGCVDQYIFYDPVAHNWSNQTGMLMLGTDITKETGLAPMQVAAMNTMRWALGQVGPIGRLVETMGSDMLKAKKYPGLWDGYQNPLPNDQWKKEVAYWFNTQLAALQLQFVRISTGPQDTTGMENRLPILSEGSSHDYEGMICHWQKIKNNEFKNFYRAGFVSLAVIGGLMIIAPWFLIKLVVCWGRHKKNAFVLEWISYGNLQLLRMANEEAGVSGWDRYDDEIPLLPLGKNILTVDVEASNDEGKRHPKLRKLGDQINAAAPANQTDQGTVPQNSSPNTGTTIEAADYTATGALGGQSGVDPVPPRTNTV</sequence>
<gene>
    <name evidence="3" type="ORF">EDB81DRAFT_900109</name>
</gene>
<reference evidence="3" key="1">
    <citation type="journal article" date="2021" name="Nat. Commun.">
        <title>Genetic determinants of endophytism in the Arabidopsis root mycobiome.</title>
        <authorList>
            <person name="Mesny F."/>
            <person name="Miyauchi S."/>
            <person name="Thiergart T."/>
            <person name="Pickel B."/>
            <person name="Atanasova L."/>
            <person name="Karlsson M."/>
            <person name="Huettel B."/>
            <person name="Barry K.W."/>
            <person name="Haridas S."/>
            <person name="Chen C."/>
            <person name="Bauer D."/>
            <person name="Andreopoulos W."/>
            <person name="Pangilinan J."/>
            <person name="LaButti K."/>
            <person name="Riley R."/>
            <person name="Lipzen A."/>
            <person name="Clum A."/>
            <person name="Drula E."/>
            <person name="Henrissat B."/>
            <person name="Kohler A."/>
            <person name="Grigoriev I.V."/>
            <person name="Martin F.M."/>
            <person name="Hacquard S."/>
        </authorList>
    </citation>
    <scope>NUCLEOTIDE SEQUENCE</scope>
    <source>
        <strain evidence="3">MPI-CAGE-AT-0147</strain>
    </source>
</reference>
<dbReference type="Proteomes" id="UP000738349">
    <property type="component" value="Unassembled WGS sequence"/>
</dbReference>
<organism evidence="3 4">
    <name type="scientific">Dactylonectria macrodidyma</name>
    <dbReference type="NCBI Taxonomy" id="307937"/>
    <lineage>
        <taxon>Eukaryota</taxon>
        <taxon>Fungi</taxon>
        <taxon>Dikarya</taxon>
        <taxon>Ascomycota</taxon>
        <taxon>Pezizomycotina</taxon>
        <taxon>Sordariomycetes</taxon>
        <taxon>Hypocreomycetidae</taxon>
        <taxon>Hypocreales</taxon>
        <taxon>Nectriaceae</taxon>
        <taxon>Dactylonectria</taxon>
    </lineage>
</organism>
<accession>A0A9P9EMU4</accession>
<keyword evidence="2" id="KW-0812">Transmembrane</keyword>
<evidence type="ECO:0000256" key="2">
    <source>
        <dbReference type="SAM" id="Phobius"/>
    </source>
</evidence>
<name>A0A9P9EMU4_9HYPO</name>
<evidence type="ECO:0000256" key="1">
    <source>
        <dbReference type="SAM" id="MobiDB-lite"/>
    </source>
</evidence>
<dbReference type="AlphaFoldDB" id="A0A9P9EMU4"/>